<dbReference type="AlphaFoldDB" id="E4T7U6"/>
<protein>
    <submittedName>
        <fullName evidence="1">Uncharacterized protein</fullName>
    </submittedName>
</protein>
<dbReference type="EMBL" id="CP002345">
    <property type="protein sequence ID" value="ADQ80790.1"/>
    <property type="molecule type" value="Genomic_DNA"/>
</dbReference>
<dbReference type="KEGG" id="ppn:Palpr_2660"/>
<reference evidence="1 2" key="2">
    <citation type="journal article" date="2011" name="Stand. Genomic Sci.">
        <title>Complete genome sequence of Paludibacter propionicigenes type strain (WB4).</title>
        <authorList>
            <person name="Gronow S."/>
            <person name="Munk C."/>
            <person name="Lapidus A."/>
            <person name="Nolan M."/>
            <person name="Lucas S."/>
            <person name="Hammon N."/>
            <person name="Deshpande S."/>
            <person name="Cheng J.F."/>
            <person name="Tapia R."/>
            <person name="Han C."/>
            <person name="Goodwin L."/>
            <person name="Pitluck S."/>
            <person name="Liolios K."/>
            <person name="Ivanova N."/>
            <person name="Mavromatis K."/>
            <person name="Mikhailova N."/>
            <person name="Pati A."/>
            <person name="Chen A."/>
            <person name="Palaniappan K."/>
            <person name="Land M."/>
            <person name="Hauser L."/>
            <person name="Chang Y.J."/>
            <person name="Jeffries C.D."/>
            <person name="Brambilla E."/>
            <person name="Rohde M."/>
            <person name="Goker M."/>
            <person name="Detter J.C."/>
            <person name="Woyke T."/>
            <person name="Bristow J."/>
            <person name="Eisen J.A."/>
            <person name="Markowitz V."/>
            <person name="Hugenholtz P."/>
            <person name="Kyrpides N.C."/>
            <person name="Klenk H.P."/>
        </authorList>
    </citation>
    <scope>NUCLEOTIDE SEQUENCE [LARGE SCALE GENOMIC DNA]</scope>
    <source>
        <strain evidence="2">DSM 17365 / JCM 13257 / WB4</strain>
    </source>
</reference>
<sequence>MCIVHKGFRGFRAVSPASILGGDLTGLKPAIPYDTIHLTLPNI</sequence>
<evidence type="ECO:0000313" key="1">
    <source>
        <dbReference type="EMBL" id="ADQ80790.1"/>
    </source>
</evidence>
<gene>
    <name evidence="1" type="ordered locus">Palpr_2660</name>
</gene>
<keyword evidence="2" id="KW-1185">Reference proteome</keyword>
<name>E4T7U6_PALPW</name>
<dbReference type="STRING" id="694427.Palpr_2660"/>
<proteinExistence type="predicted"/>
<dbReference type="HOGENOM" id="CLU_3237056_0_0_10"/>
<dbReference type="Proteomes" id="UP000008718">
    <property type="component" value="Chromosome"/>
</dbReference>
<accession>E4T7U6</accession>
<evidence type="ECO:0000313" key="2">
    <source>
        <dbReference type="Proteomes" id="UP000008718"/>
    </source>
</evidence>
<reference key="1">
    <citation type="submission" date="2010-11" db="EMBL/GenBank/DDBJ databases">
        <title>The complete genome of Paludibacter propionicigenes DSM 17365.</title>
        <authorList>
            <consortium name="US DOE Joint Genome Institute (JGI-PGF)"/>
            <person name="Lucas S."/>
            <person name="Copeland A."/>
            <person name="Lapidus A."/>
            <person name="Bruce D."/>
            <person name="Goodwin L."/>
            <person name="Pitluck S."/>
            <person name="Kyrpides N."/>
            <person name="Mavromatis K."/>
            <person name="Ivanova N."/>
            <person name="Munk A.C."/>
            <person name="Brettin T."/>
            <person name="Detter J.C."/>
            <person name="Han C."/>
            <person name="Tapia R."/>
            <person name="Land M."/>
            <person name="Hauser L."/>
            <person name="Markowitz V."/>
            <person name="Cheng J.-F."/>
            <person name="Hugenholtz P."/>
            <person name="Woyke T."/>
            <person name="Wu D."/>
            <person name="Gronow S."/>
            <person name="Wellnitz S."/>
            <person name="Brambilla E."/>
            <person name="Klenk H.-P."/>
            <person name="Eisen J.A."/>
        </authorList>
    </citation>
    <scope>NUCLEOTIDE SEQUENCE</scope>
    <source>
        <strain>WB4</strain>
    </source>
</reference>
<organism evidence="1 2">
    <name type="scientific">Paludibacter propionicigenes (strain DSM 17365 / JCM 13257 / WB4)</name>
    <dbReference type="NCBI Taxonomy" id="694427"/>
    <lineage>
        <taxon>Bacteria</taxon>
        <taxon>Pseudomonadati</taxon>
        <taxon>Bacteroidota</taxon>
        <taxon>Bacteroidia</taxon>
        <taxon>Bacteroidales</taxon>
        <taxon>Paludibacteraceae</taxon>
        <taxon>Paludibacter</taxon>
    </lineage>
</organism>